<dbReference type="EMBL" id="VSRR010001331">
    <property type="protein sequence ID" value="MPC24447.1"/>
    <property type="molecule type" value="Genomic_DNA"/>
</dbReference>
<accession>A0A5B7DTQ9</accession>
<protein>
    <submittedName>
        <fullName evidence="1">Uncharacterized protein</fullName>
    </submittedName>
</protein>
<comment type="caution">
    <text evidence="1">The sequence shown here is derived from an EMBL/GenBank/DDBJ whole genome shotgun (WGS) entry which is preliminary data.</text>
</comment>
<dbReference type="Proteomes" id="UP000324222">
    <property type="component" value="Unassembled WGS sequence"/>
</dbReference>
<sequence length="104" mass="10968">MASWRELQRWGVSARQGAVCSGWSATAAVPSRFRFFPDKLVHRKILLPSFSKCNLRREGICCSGAGFGGGGGWVATGSRPLAALSVTSVAGVAGGGYRWTGYSL</sequence>
<evidence type="ECO:0000313" key="1">
    <source>
        <dbReference type="EMBL" id="MPC24447.1"/>
    </source>
</evidence>
<name>A0A5B7DTQ9_PORTR</name>
<keyword evidence="2" id="KW-1185">Reference proteome</keyword>
<evidence type="ECO:0000313" key="2">
    <source>
        <dbReference type="Proteomes" id="UP000324222"/>
    </source>
</evidence>
<proteinExistence type="predicted"/>
<organism evidence="1 2">
    <name type="scientific">Portunus trituberculatus</name>
    <name type="common">Swimming crab</name>
    <name type="synonym">Neptunus trituberculatus</name>
    <dbReference type="NCBI Taxonomy" id="210409"/>
    <lineage>
        <taxon>Eukaryota</taxon>
        <taxon>Metazoa</taxon>
        <taxon>Ecdysozoa</taxon>
        <taxon>Arthropoda</taxon>
        <taxon>Crustacea</taxon>
        <taxon>Multicrustacea</taxon>
        <taxon>Malacostraca</taxon>
        <taxon>Eumalacostraca</taxon>
        <taxon>Eucarida</taxon>
        <taxon>Decapoda</taxon>
        <taxon>Pleocyemata</taxon>
        <taxon>Brachyura</taxon>
        <taxon>Eubrachyura</taxon>
        <taxon>Portunoidea</taxon>
        <taxon>Portunidae</taxon>
        <taxon>Portuninae</taxon>
        <taxon>Portunus</taxon>
    </lineage>
</organism>
<gene>
    <name evidence="1" type="ORF">E2C01_017528</name>
</gene>
<dbReference type="AlphaFoldDB" id="A0A5B7DTQ9"/>
<reference evidence="1 2" key="1">
    <citation type="submission" date="2019-05" db="EMBL/GenBank/DDBJ databases">
        <title>Another draft genome of Portunus trituberculatus and its Hox gene families provides insights of decapod evolution.</title>
        <authorList>
            <person name="Jeong J.-H."/>
            <person name="Song I."/>
            <person name="Kim S."/>
            <person name="Choi T."/>
            <person name="Kim D."/>
            <person name="Ryu S."/>
            <person name="Kim W."/>
        </authorList>
    </citation>
    <scope>NUCLEOTIDE SEQUENCE [LARGE SCALE GENOMIC DNA]</scope>
    <source>
        <tissue evidence="1">Muscle</tissue>
    </source>
</reference>